<dbReference type="PANTHER" id="PTHR34485">
    <property type="entry name" value="PROLINE-RICH, LACRIMAL 1"/>
    <property type="match status" value="1"/>
</dbReference>
<evidence type="ECO:0000313" key="2">
    <source>
        <dbReference type="Proteomes" id="UP001152795"/>
    </source>
</evidence>
<dbReference type="EMBL" id="CACRXK020004737">
    <property type="protein sequence ID" value="CAB4003836.1"/>
    <property type="molecule type" value="Genomic_DNA"/>
</dbReference>
<protein>
    <submittedName>
        <fullName evidence="1">Uncharacterized protein</fullName>
    </submittedName>
</protein>
<name>A0A6S7HH09_PARCT</name>
<accession>A0A6S7HH09</accession>
<comment type="caution">
    <text evidence="1">The sequence shown here is derived from an EMBL/GenBank/DDBJ whole genome shotgun (WGS) entry which is preliminary data.</text>
</comment>
<dbReference type="OrthoDB" id="5947716at2759"/>
<reference evidence="1" key="1">
    <citation type="submission" date="2020-04" db="EMBL/GenBank/DDBJ databases">
        <authorList>
            <person name="Alioto T."/>
            <person name="Alioto T."/>
            <person name="Gomez Garrido J."/>
        </authorList>
    </citation>
    <scope>NUCLEOTIDE SEQUENCE</scope>
    <source>
        <strain evidence="1">A484AB</strain>
    </source>
</reference>
<gene>
    <name evidence="1" type="ORF">PACLA_8A023153</name>
</gene>
<dbReference type="PANTHER" id="PTHR34485:SF2">
    <property type="entry name" value="PROLINE RICH, LACRIMAL 1"/>
    <property type="match status" value="1"/>
</dbReference>
<evidence type="ECO:0000313" key="1">
    <source>
        <dbReference type="EMBL" id="CAB4003836.1"/>
    </source>
</evidence>
<keyword evidence="2" id="KW-1185">Reference proteome</keyword>
<organism evidence="1 2">
    <name type="scientific">Paramuricea clavata</name>
    <name type="common">Red gorgonian</name>
    <name type="synonym">Violescent sea-whip</name>
    <dbReference type="NCBI Taxonomy" id="317549"/>
    <lineage>
        <taxon>Eukaryota</taxon>
        <taxon>Metazoa</taxon>
        <taxon>Cnidaria</taxon>
        <taxon>Anthozoa</taxon>
        <taxon>Octocorallia</taxon>
        <taxon>Malacalcyonacea</taxon>
        <taxon>Plexauridae</taxon>
        <taxon>Paramuricea</taxon>
    </lineage>
</organism>
<dbReference type="Proteomes" id="UP001152795">
    <property type="component" value="Unassembled WGS sequence"/>
</dbReference>
<sequence length="428" mass="48988">MPVHECNSHYCRSTYPYEKLNPMITERLLYTDKKATNSFVNNLCLLRKTRTCRNQQEMSWGLNEICILMQWLLEGGDLLQEQPVGFEVQTPVEKPFLEVIKCAFPFIKAILDEICDAAKQQMKDISSDVLGSWSRAVTTCDGCWQIRGYFSQNCTFIIKNYLTGGLLYYGHLSMRGADKICDEEFWQGTAKAAEGHLAQVLWSKAKDEDLKVEVNLQDADSSSALGFRYSFPHELESKVMLCGGHVGRANGKKLQELQSKSTVTTQFIALHKEQFPNIQSANNDPEKYRVTMLTLGKYHSRDIHSWEECSFHPLVKCSCKKCDVDLNGFCPEMKWSGEAYHSAHVLKCDFHGLLYEIECANRAKDAEKVIDPNLVPTKTKRIKTKIDRTEDQKLRKKYTAKCQIQHSYVGDDDDDIDEELAKAMTECY</sequence>
<proteinExistence type="predicted"/>
<dbReference type="AlphaFoldDB" id="A0A6S7HH09"/>